<gene>
    <name evidence="6" type="ORF">HCN58_27775</name>
</gene>
<dbReference type="Pfam" id="PF02563">
    <property type="entry name" value="Poly_export"/>
    <property type="match status" value="1"/>
</dbReference>
<dbReference type="PANTHER" id="PTHR33619">
    <property type="entry name" value="POLYSACCHARIDE EXPORT PROTEIN GFCE-RELATED"/>
    <property type="match status" value="1"/>
</dbReference>
<dbReference type="InterPro" id="IPR049712">
    <property type="entry name" value="Poly_export"/>
</dbReference>
<name>A0A7Y4LYJ4_9BRAD</name>
<evidence type="ECO:0000313" key="7">
    <source>
        <dbReference type="Proteomes" id="UP000544122"/>
    </source>
</evidence>
<dbReference type="InterPro" id="IPR058781">
    <property type="entry name" value="HH_AprE-like"/>
</dbReference>
<organism evidence="6 7">
    <name type="scientific">Bradyrhizobium australiense</name>
    <dbReference type="NCBI Taxonomy" id="2721161"/>
    <lineage>
        <taxon>Bacteria</taxon>
        <taxon>Pseudomonadati</taxon>
        <taxon>Pseudomonadota</taxon>
        <taxon>Alphaproteobacteria</taxon>
        <taxon>Hyphomicrobiales</taxon>
        <taxon>Nitrobacteraceae</taxon>
        <taxon>Bradyrhizobium</taxon>
    </lineage>
</organism>
<proteinExistence type="predicted"/>
<feature type="domain" description="Soluble ligand binding" evidence="4">
    <location>
        <begin position="124"/>
        <end position="154"/>
    </location>
</feature>
<dbReference type="AlphaFoldDB" id="A0A7Y4LYJ4"/>
<dbReference type="Gene3D" id="3.30.1950.10">
    <property type="entry name" value="wza like domain"/>
    <property type="match status" value="1"/>
</dbReference>
<dbReference type="Proteomes" id="UP000544122">
    <property type="component" value="Unassembled WGS sequence"/>
</dbReference>
<dbReference type="PANTHER" id="PTHR33619:SF3">
    <property type="entry name" value="POLYSACCHARIDE EXPORT PROTEIN GFCE-RELATED"/>
    <property type="match status" value="1"/>
</dbReference>
<feature type="domain" description="Polysaccharide export protein N-terminal" evidence="3">
    <location>
        <begin position="43"/>
        <end position="117"/>
    </location>
</feature>
<dbReference type="Pfam" id="PF10531">
    <property type="entry name" value="SLBB"/>
    <property type="match status" value="1"/>
</dbReference>
<evidence type="ECO:0000256" key="2">
    <source>
        <dbReference type="SAM" id="MobiDB-lite"/>
    </source>
</evidence>
<accession>A0A7Y4LYJ4</accession>
<evidence type="ECO:0000313" key="6">
    <source>
        <dbReference type="EMBL" id="NOJ43321.1"/>
    </source>
</evidence>
<feature type="domain" description="AprE-like long alpha-helical hairpin" evidence="5">
    <location>
        <begin position="172"/>
        <end position="368"/>
    </location>
</feature>
<dbReference type="RefSeq" id="WP_171582538.1">
    <property type="nucleotide sequence ID" value="NZ_JAAVLX010000010.1"/>
</dbReference>
<feature type="region of interest" description="Disordered" evidence="2">
    <location>
        <begin position="432"/>
        <end position="452"/>
    </location>
</feature>
<protein>
    <recommendedName>
        <fullName evidence="8">Polysaccharide export outer membrane protein</fullName>
    </recommendedName>
</protein>
<dbReference type="Pfam" id="PF25994">
    <property type="entry name" value="HH_AprE"/>
    <property type="match status" value="1"/>
</dbReference>
<reference evidence="6 7" key="1">
    <citation type="submission" date="2020-03" db="EMBL/GenBank/DDBJ databases">
        <title>Bradyrhizobium diversity isolated from nodules of Indigofera sp.</title>
        <authorList>
            <person name="Klepa M."/>
            <person name="Helene L."/>
            <person name="Hungria M."/>
        </authorList>
    </citation>
    <scope>NUCLEOTIDE SEQUENCE [LARGE SCALE GENOMIC DNA]</scope>
    <source>
        <strain evidence="6 7">WSM 1791</strain>
    </source>
</reference>
<dbReference type="InterPro" id="IPR019554">
    <property type="entry name" value="Soluble_ligand-bd"/>
</dbReference>
<dbReference type="GO" id="GO:0015159">
    <property type="term" value="F:polysaccharide transmembrane transporter activity"/>
    <property type="evidence" value="ECO:0007669"/>
    <property type="project" value="InterPro"/>
</dbReference>
<evidence type="ECO:0000259" key="3">
    <source>
        <dbReference type="Pfam" id="PF02563"/>
    </source>
</evidence>
<evidence type="ECO:0008006" key="8">
    <source>
        <dbReference type="Google" id="ProtNLM"/>
    </source>
</evidence>
<dbReference type="InterPro" id="IPR003715">
    <property type="entry name" value="Poly_export_N"/>
</dbReference>
<evidence type="ECO:0000259" key="5">
    <source>
        <dbReference type="Pfam" id="PF25994"/>
    </source>
</evidence>
<sequence>MTPGRTALAGALGRCCASINIRAAALLGALVFSFPLLADSPEDSRAYKLEPGDRITVTVFGQAELSGDMLVDGAGNILLPLVGPIEVKDLTTMECQNLVRDRLADGILRRPSVSVRISEFRPLYILGDVRAPGAYPFRYGSTVQSAVAVAGGFGLAQLVEATAVSEFLLADERVRQLSFQRQALLVRRARLEAQRDGAKSFSPPAPQDLAEGASMFGERGTQQRVSSIVADETDTFQMQKAILEHQLDLLSSQKPRLEKEIESFSGQITAAKKQLEVVKQHADQYSRLVKQGLGVANSELQLRLMEANQESELWRLTTQVLRLQMEAGELDVKIYEAEASFKRQLIAELREVRERVRDLDITLPSAREIREVKLRQAGSMVGAEAARSVSVTRNRNGQATVLQATETTTLEPGDIIDVRKMLPRELAYQRLPASEPGLEAARRGRPEASASR</sequence>
<evidence type="ECO:0000259" key="4">
    <source>
        <dbReference type="Pfam" id="PF10531"/>
    </source>
</evidence>
<keyword evidence="1" id="KW-0732">Signal</keyword>
<evidence type="ECO:0000256" key="1">
    <source>
        <dbReference type="ARBA" id="ARBA00022729"/>
    </source>
</evidence>
<keyword evidence="7" id="KW-1185">Reference proteome</keyword>
<dbReference type="EMBL" id="JAAVLX010000010">
    <property type="protein sequence ID" value="NOJ43321.1"/>
    <property type="molecule type" value="Genomic_DNA"/>
</dbReference>
<comment type="caution">
    <text evidence="6">The sequence shown here is derived from an EMBL/GenBank/DDBJ whole genome shotgun (WGS) entry which is preliminary data.</text>
</comment>